<keyword evidence="3" id="KW-1185">Reference proteome</keyword>
<protein>
    <recommendedName>
        <fullName evidence="1">Hedgehog N-terminal signalling domain-containing protein</fullName>
    </recommendedName>
</protein>
<dbReference type="Pfam" id="PF01085">
    <property type="entry name" value="HH_signal"/>
    <property type="match status" value="1"/>
</dbReference>
<gene>
    <name evidence="2" type="ORF">BEMITA_LOCUS12484</name>
</gene>
<dbReference type="Proteomes" id="UP001152759">
    <property type="component" value="Chromosome 8"/>
</dbReference>
<dbReference type="InterPro" id="IPR000320">
    <property type="entry name" value="Hedgehog_signalling_dom"/>
</dbReference>
<dbReference type="EMBL" id="OU963869">
    <property type="protein sequence ID" value="CAH0394154.1"/>
    <property type="molecule type" value="Genomic_DNA"/>
</dbReference>
<dbReference type="SUPFAM" id="SSF55166">
    <property type="entry name" value="Hedgehog/DD-peptidase"/>
    <property type="match status" value="1"/>
</dbReference>
<organism evidence="2 3">
    <name type="scientific">Bemisia tabaci</name>
    <name type="common">Sweetpotato whitefly</name>
    <name type="synonym">Aleurodes tabaci</name>
    <dbReference type="NCBI Taxonomy" id="7038"/>
    <lineage>
        <taxon>Eukaryota</taxon>
        <taxon>Metazoa</taxon>
        <taxon>Ecdysozoa</taxon>
        <taxon>Arthropoda</taxon>
        <taxon>Hexapoda</taxon>
        <taxon>Insecta</taxon>
        <taxon>Pterygota</taxon>
        <taxon>Neoptera</taxon>
        <taxon>Paraneoptera</taxon>
        <taxon>Hemiptera</taxon>
        <taxon>Sternorrhyncha</taxon>
        <taxon>Aleyrodoidea</taxon>
        <taxon>Aleyrodidae</taxon>
        <taxon>Aleyrodinae</taxon>
        <taxon>Bemisia</taxon>
    </lineage>
</organism>
<evidence type="ECO:0000313" key="2">
    <source>
        <dbReference type="EMBL" id="CAH0394154.1"/>
    </source>
</evidence>
<dbReference type="InterPro" id="IPR009045">
    <property type="entry name" value="Zn_M74/Hedgehog-like"/>
</dbReference>
<evidence type="ECO:0000259" key="1">
    <source>
        <dbReference type="Pfam" id="PF01085"/>
    </source>
</evidence>
<evidence type="ECO:0000313" key="3">
    <source>
        <dbReference type="Proteomes" id="UP001152759"/>
    </source>
</evidence>
<sequence length="118" mass="13265">MLSSGISPIAAIPGAPSDPKSVILRFLVLMAMHVAVESCAVRTPRMSPKARLRPFLLYEHVPRKPETSFAASGPPLGRIHRDDHRFKHLVPIDNPDIHFKDPREREGYFVTKVMSSLR</sequence>
<name>A0A9P0AMV3_BEMTA</name>
<accession>A0A9P0AMV3</accession>
<dbReference type="Gene3D" id="3.30.1380.10">
    <property type="match status" value="1"/>
</dbReference>
<dbReference type="AlphaFoldDB" id="A0A9P0AMV3"/>
<feature type="domain" description="Hedgehog N-terminal signalling" evidence="1">
    <location>
        <begin position="46"/>
        <end position="104"/>
    </location>
</feature>
<reference evidence="2" key="1">
    <citation type="submission" date="2021-12" db="EMBL/GenBank/DDBJ databases">
        <authorList>
            <person name="King R."/>
        </authorList>
    </citation>
    <scope>NUCLEOTIDE SEQUENCE</scope>
</reference>
<proteinExistence type="predicted"/>
<dbReference type="GO" id="GO:0007267">
    <property type="term" value="P:cell-cell signaling"/>
    <property type="evidence" value="ECO:0007669"/>
    <property type="project" value="InterPro"/>
</dbReference>